<organism evidence="1 2">
    <name type="scientific">Colocasia esculenta</name>
    <name type="common">Wild taro</name>
    <name type="synonym">Arum esculentum</name>
    <dbReference type="NCBI Taxonomy" id="4460"/>
    <lineage>
        <taxon>Eukaryota</taxon>
        <taxon>Viridiplantae</taxon>
        <taxon>Streptophyta</taxon>
        <taxon>Embryophyta</taxon>
        <taxon>Tracheophyta</taxon>
        <taxon>Spermatophyta</taxon>
        <taxon>Magnoliopsida</taxon>
        <taxon>Liliopsida</taxon>
        <taxon>Araceae</taxon>
        <taxon>Aroideae</taxon>
        <taxon>Colocasieae</taxon>
        <taxon>Colocasia</taxon>
    </lineage>
</organism>
<evidence type="ECO:0000313" key="1">
    <source>
        <dbReference type="EMBL" id="MQL77588.1"/>
    </source>
</evidence>
<gene>
    <name evidence="1" type="ORF">Taro_010000</name>
</gene>
<keyword evidence="2" id="KW-1185">Reference proteome</keyword>
<accession>A0A843U1U5</accession>
<dbReference type="EMBL" id="NMUH01000356">
    <property type="protein sequence ID" value="MQL77588.1"/>
    <property type="molecule type" value="Genomic_DNA"/>
</dbReference>
<dbReference type="AlphaFoldDB" id="A0A843U1U5"/>
<dbReference type="Proteomes" id="UP000652761">
    <property type="component" value="Unassembled WGS sequence"/>
</dbReference>
<proteinExistence type="predicted"/>
<evidence type="ECO:0000313" key="2">
    <source>
        <dbReference type="Proteomes" id="UP000652761"/>
    </source>
</evidence>
<comment type="caution">
    <text evidence="1">The sequence shown here is derived from an EMBL/GenBank/DDBJ whole genome shotgun (WGS) entry which is preliminary data.</text>
</comment>
<sequence>MLIMLPSPCGVFVPCFGVVSGRTAPEPPSAEDATAIEGRASRQGCDGLMRHDYSRDRLRSCEVSCFCGVFAVSASYCTRGTYASSLVRFYTSRSLGARHLRACPVREVVTIAWDPHPRAPVEGVLWAEGVLESQTL</sequence>
<reference evidence="1" key="1">
    <citation type="submission" date="2017-07" db="EMBL/GenBank/DDBJ databases">
        <title>Taro Niue Genome Assembly and Annotation.</title>
        <authorList>
            <person name="Atibalentja N."/>
            <person name="Keating K."/>
            <person name="Fields C.J."/>
        </authorList>
    </citation>
    <scope>NUCLEOTIDE SEQUENCE</scope>
    <source>
        <strain evidence="1">Niue_2</strain>
        <tissue evidence="1">Leaf</tissue>
    </source>
</reference>
<name>A0A843U1U5_COLES</name>
<protein>
    <submittedName>
        <fullName evidence="1">Uncharacterized protein</fullName>
    </submittedName>
</protein>